<organism evidence="1 2">
    <name type="scientific">Caerostris extrusa</name>
    <name type="common">Bark spider</name>
    <name type="synonym">Caerostris bankana</name>
    <dbReference type="NCBI Taxonomy" id="172846"/>
    <lineage>
        <taxon>Eukaryota</taxon>
        <taxon>Metazoa</taxon>
        <taxon>Ecdysozoa</taxon>
        <taxon>Arthropoda</taxon>
        <taxon>Chelicerata</taxon>
        <taxon>Arachnida</taxon>
        <taxon>Araneae</taxon>
        <taxon>Araneomorphae</taxon>
        <taxon>Entelegynae</taxon>
        <taxon>Araneoidea</taxon>
        <taxon>Araneidae</taxon>
        <taxon>Caerostris</taxon>
    </lineage>
</organism>
<dbReference type="Proteomes" id="UP001054945">
    <property type="component" value="Unassembled WGS sequence"/>
</dbReference>
<reference evidence="1 2" key="1">
    <citation type="submission" date="2021-06" db="EMBL/GenBank/DDBJ databases">
        <title>Caerostris extrusa draft genome.</title>
        <authorList>
            <person name="Kono N."/>
            <person name="Arakawa K."/>
        </authorList>
    </citation>
    <scope>NUCLEOTIDE SEQUENCE [LARGE SCALE GENOMIC DNA]</scope>
</reference>
<accession>A0AAV4XEU9</accession>
<keyword evidence="2" id="KW-1185">Reference proteome</keyword>
<name>A0AAV4XEU9_CAEEX</name>
<gene>
    <name evidence="1" type="ORF">CEXT_237871</name>
</gene>
<dbReference type="AlphaFoldDB" id="A0AAV4XEU9"/>
<comment type="caution">
    <text evidence="1">The sequence shown here is derived from an EMBL/GenBank/DDBJ whole genome shotgun (WGS) entry which is preliminary data.</text>
</comment>
<proteinExistence type="predicted"/>
<protein>
    <submittedName>
        <fullName evidence="1">Uncharacterized protein</fullName>
    </submittedName>
</protein>
<dbReference type="EMBL" id="BPLR01000126">
    <property type="protein sequence ID" value="GIY92314.1"/>
    <property type="molecule type" value="Genomic_DNA"/>
</dbReference>
<evidence type="ECO:0000313" key="2">
    <source>
        <dbReference type="Proteomes" id="UP001054945"/>
    </source>
</evidence>
<sequence length="77" mass="8662">MPCVDMAPRPSCITKKAMYGWYDECMVCLPVVCRPLWHWAAGVPPEHGILRNDHATHQSRFDGDLSTIIDSGSRQCC</sequence>
<evidence type="ECO:0000313" key="1">
    <source>
        <dbReference type="EMBL" id="GIY92314.1"/>
    </source>
</evidence>